<dbReference type="InterPro" id="IPR046863">
    <property type="entry name" value="MbnP-like_dom"/>
</dbReference>
<sequence>MKLRALSLLLLLLAPACAAGDREVTLRFDPRFGSEPFACGRDFAGIGTTGASVTPLDFRVYVHEVALVRAGGERVPLVIADDDTWQHDGLVLLDFEDGSGACMTGSPGTNKEVRGTAPDHDDYTGVEFIVGVPDEQNHLDGATAPAPLNAQGLWWSWAGGYKYVRLDVRPTTQTEFFYHLGATACAGDVAQGFTCQYDNLATVRLDGFDPDSNTIKVDAAAILAGVDVDKIPDGMSDTLPGCMAFPGDPECPAMMAPLGLRFESDEAGAAQTVFSVAD</sequence>
<dbReference type="Pfam" id="PF20243">
    <property type="entry name" value="MbnP"/>
    <property type="match status" value="1"/>
</dbReference>
<keyword evidence="1" id="KW-0732">Signal</keyword>
<dbReference type="NCBIfam" id="TIGR04052">
    <property type="entry name" value="MbnP_like_WxW"/>
    <property type="match status" value="1"/>
</dbReference>
<dbReference type="Proteomes" id="UP001150924">
    <property type="component" value="Unassembled WGS sequence"/>
</dbReference>
<dbReference type="RefSeq" id="WP_267770924.1">
    <property type="nucleotide sequence ID" value="NZ_JAPNKE010000002.1"/>
</dbReference>
<proteinExistence type="predicted"/>
<feature type="chain" id="PRO_5040796538" evidence="1">
    <location>
        <begin position="19"/>
        <end position="278"/>
    </location>
</feature>
<dbReference type="InterPro" id="IPR023977">
    <property type="entry name" value="MbnP-like"/>
</dbReference>
<dbReference type="AlphaFoldDB" id="A0A9X3ERY9"/>
<organism evidence="3 4">
    <name type="scientific">Nannocystis pusilla</name>
    <dbReference type="NCBI Taxonomy" id="889268"/>
    <lineage>
        <taxon>Bacteria</taxon>
        <taxon>Pseudomonadati</taxon>
        <taxon>Myxococcota</taxon>
        <taxon>Polyangia</taxon>
        <taxon>Nannocystales</taxon>
        <taxon>Nannocystaceae</taxon>
        <taxon>Nannocystis</taxon>
    </lineage>
</organism>
<reference evidence="3" key="1">
    <citation type="submission" date="2022-11" db="EMBL/GenBank/DDBJ databases">
        <title>Minimal conservation of predation-associated metabolite biosynthetic gene clusters underscores biosynthetic potential of Myxococcota including descriptions for ten novel species: Archangium lansinium sp. nov., Myxococcus landrumus sp. nov., Nannocystis bai.</title>
        <authorList>
            <person name="Ahearne A."/>
            <person name="Stevens C."/>
            <person name="Phillips K."/>
        </authorList>
    </citation>
    <scope>NUCLEOTIDE SEQUENCE</scope>
    <source>
        <strain evidence="3">Na p29</strain>
    </source>
</reference>
<feature type="domain" description="Copper-binding protein MbnP-like" evidence="2">
    <location>
        <begin position="22"/>
        <end position="232"/>
    </location>
</feature>
<evidence type="ECO:0000259" key="2">
    <source>
        <dbReference type="Pfam" id="PF20243"/>
    </source>
</evidence>
<dbReference type="EMBL" id="JAPNKE010000002">
    <property type="protein sequence ID" value="MCY1008289.1"/>
    <property type="molecule type" value="Genomic_DNA"/>
</dbReference>
<evidence type="ECO:0000313" key="4">
    <source>
        <dbReference type="Proteomes" id="UP001150924"/>
    </source>
</evidence>
<gene>
    <name evidence="3" type="ORF">OV079_22545</name>
</gene>
<evidence type="ECO:0000256" key="1">
    <source>
        <dbReference type="SAM" id="SignalP"/>
    </source>
</evidence>
<name>A0A9X3ERY9_9BACT</name>
<protein>
    <submittedName>
        <fullName evidence="3">Metallo-mystery pair system four-Cys motif protein</fullName>
    </submittedName>
</protein>
<accession>A0A9X3ERY9</accession>
<feature type="signal peptide" evidence="1">
    <location>
        <begin position="1"/>
        <end position="18"/>
    </location>
</feature>
<keyword evidence="4" id="KW-1185">Reference proteome</keyword>
<comment type="caution">
    <text evidence="3">The sequence shown here is derived from an EMBL/GenBank/DDBJ whole genome shotgun (WGS) entry which is preliminary data.</text>
</comment>
<evidence type="ECO:0000313" key="3">
    <source>
        <dbReference type="EMBL" id="MCY1008289.1"/>
    </source>
</evidence>